<evidence type="ECO:0000313" key="2">
    <source>
        <dbReference type="Proteomes" id="UP001473063"/>
    </source>
</evidence>
<evidence type="ECO:0008006" key="3">
    <source>
        <dbReference type="Google" id="ProtNLM"/>
    </source>
</evidence>
<reference evidence="1 2" key="1">
    <citation type="submission" date="2024-03" db="EMBL/GenBank/DDBJ databases">
        <title>Human intestinal bacterial collection.</title>
        <authorList>
            <person name="Pauvert C."/>
            <person name="Hitch T.C.A."/>
            <person name="Clavel T."/>
        </authorList>
    </citation>
    <scope>NUCLEOTIDE SEQUENCE [LARGE SCALE GENOMIC DNA]</scope>
    <source>
        <strain evidence="1 2">CLA-JM-H16</strain>
    </source>
</reference>
<evidence type="ECO:0000313" key="1">
    <source>
        <dbReference type="EMBL" id="MEQ2369833.1"/>
    </source>
</evidence>
<comment type="caution">
    <text evidence="1">The sequence shown here is derived from an EMBL/GenBank/DDBJ whole genome shotgun (WGS) entry which is preliminary data.</text>
</comment>
<proteinExistence type="predicted"/>
<name>A0ABV1BEZ5_9FIRM</name>
<accession>A0ABV1BEZ5</accession>
<sequence>MTVEKLQKRFYSRSEIAEIMELAPNDKNFANKVQTRLNNWGYKYHYSSKRVEIKQVPSTVEEKLRELLIRKLSLDKQTNLKAFAIVMYLLNTDYTFQTSPWNTRASILYTDYGISIADSTMRNWASKLIQRGILLKDFGDRQVWRTYENKYDIKCQERVSGDKEKMAEYEKFKIKRSQYLEEADRAYQEKSNTNKISPTRWKYTFSKLWNEFNCCYYNVKPFVFNAWYDEDYHEIFSLTEEIVQNLIL</sequence>
<dbReference type="RefSeq" id="WP_349055966.1">
    <property type="nucleotide sequence ID" value="NZ_JBBMEJ010000002.1"/>
</dbReference>
<gene>
    <name evidence="1" type="ORF">WMO28_02535</name>
</gene>
<keyword evidence="2" id="KW-1185">Reference proteome</keyword>
<dbReference type="Proteomes" id="UP001473063">
    <property type="component" value="Unassembled WGS sequence"/>
</dbReference>
<organism evidence="1 2">
    <name type="scientific">Blautia aquisgranensis</name>
    <dbReference type="NCBI Taxonomy" id="3133153"/>
    <lineage>
        <taxon>Bacteria</taxon>
        <taxon>Bacillati</taxon>
        <taxon>Bacillota</taxon>
        <taxon>Clostridia</taxon>
        <taxon>Lachnospirales</taxon>
        <taxon>Lachnospiraceae</taxon>
        <taxon>Blautia</taxon>
    </lineage>
</organism>
<dbReference type="EMBL" id="JBBMEJ010000002">
    <property type="protein sequence ID" value="MEQ2369833.1"/>
    <property type="molecule type" value="Genomic_DNA"/>
</dbReference>
<protein>
    <recommendedName>
        <fullName evidence="3">Helix-turn-helix domain-containing protein</fullName>
    </recommendedName>
</protein>